<dbReference type="InterPro" id="IPR029057">
    <property type="entry name" value="PRTase-like"/>
</dbReference>
<organism evidence="3 4">
    <name type="scientific">Tahibacter amnicola</name>
    <dbReference type="NCBI Taxonomy" id="2976241"/>
    <lineage>
        <taxon>Bacteria</taxon>
        <taxon>Pseudomonadati</taxon>
        <taxon>Pseudomonadota</taxon>
        <taxon>Gammaproteobacteria</taxon>
        <taxon>Lysobacterales</taxon>
        <taxon>Rhodanobacteraceae</taxon>
        <taxon>Tahibacter</taxon>
    </lineage>
</organism>
<accession>A0ABY6BDQ6</accession>
<gene>
    <name evidence="3" type="ORF">N4264_00490</name>
</gene>
<name>A0ABY6BDQ6_9GAMM</name>
<dbReference type="EMBL" id="CP104694">
    <property type="protein sequence ID" value="UXI68166.1"/>
    <property type="molecule type" value="Genomic_DNA"/>
</dbReference>
<dbReference type="CDD" id="cd06223">
    <property type="entry name" value="PRTases_typeI"/>
    <property type="match status" value="1"/>
</dbReference>
<reference evidence="3" key="1">
    <citation type="submission" date="2022-09" db="EMBL/GenBank/DDBJ databases">
        <title>Tahibacter sp. nov., isolated from a fresh water.</title>
        <authorList>
            <person name="Baek J.H."/>
            <person name="Lee J.K."/>
            <person name="Kim J.M."/>
            <person name="Jeon C.O."/>
        </authorList>
    </citation>
    <scope>NUCLEOTIDE SEQUENCE</scope>
    <source>
        <strain evidence="3">W38</strain>
    </source>
</reference>
<dbReference type="PANTHER" id="PTHR47505">
    <property type="entry name" value="DNA UTILIZATION PROTEIN YHGH"/>
    <property type="match status" value="1"/>
</dbReference>
<evidence type="ECO:0000313" key="3">
    <source>
        <dbReference type="EMBL" id="UXI68166.1"/>
    </source>
</evidence>
<sequence>MKGIAWVDGLRRWGFRWLPSRCVLCGDRGAPSQDLCTGCRRDFTPNHRACTRCAIPLESGNGVCGPCLKRPPPYDAAWAPFVYAAPLDQLLTRFKFSGDLACGRVLAETMAAVPPGDRPEALVPVPLHRQRLRERGFNQSLELARHLGQTLGIPVLAGGLDRIRETPAQAGLAALARRRNLRGAFAPAAGLRWPAHVALVDDVMTTGSTLAACAGALRTAGVARVSAWALARAPRSGGPAPVPSPD</sequence>
<evidence type="ECO:0000259" key="2">
    <source>
        <dbReference type="Pfam" id="PF18912"/>
    </source>
</evidence>
<dbReference type="Pfam" id="PF18912">
    <property type="entry name" value="DZR_2"/>
    <property type="match status" value="1"/>
</dbReference>
<dbReference type="Gene3D" id="3.40.50.2020">
    <property type="match status" value="1"/>
</dbReference>
<proteinExistence type="inferred from homology"/>
<protein>
    <submittedName>
        <fullName evidence="3">ComF family protein</fullName>
    </submittedName>
</protein>
<dbReference type="Proteomes" id="UP001064632">
    <property type="component" value="Chromosome"/>
</dbReference>
<dbReference type="InterPro" id="IPR000836">
    <property type="entry name" value="PRTase_dom"/>
</dbReference>
<dbReference type="SUPFAM" id="SSF53271">
    <property type="entry name" value="PRTase-like"/>
    <property type="match status" value="1"/>
</dbReference>
<dbReference type="InterPro" id="IPR044005">
    <property type="entry name" value="DZR_2"/>
</dbReference>
<dbReference type="PANTHER" id="PTHR47505:SF1">
    <property type="entry name" value="DNA UTILIZATION PROTEIN YHGH"/>
    <property type="match status" value="1"/>
</dbReference>
<evidence type="ECO:0000313" key="4">
    <source>
        <dbReference type="Proteomes" id="UP001064632"/>
    </source>
</evidence>
<evidence type="ECO:0000256" key="1">
    <source>
        <dbReference type="ARBA" id="ARBA00008007"/>
    </source>
</evidence>
<keyword evidence="4" id="KW-1185">Reference proteome</keyword>
<comment type="similarity">
    <text evidence="1">Belongs to the ComF/GntX family.</text>
</comment>
<dbReference type="InterPro" id="IPR051910">
    <property type="entry name" value="ComF/GntX_DNA_util-trans"/>
</dbReference>
<feature type="domain" description="Double zinc ribbon" evidence="2">
    <location>
        <begin position="18"/>
        <end position="68"/>
    </location>
</feature>
<dbReference type="RefSeq" id="WP_261695128.1">
    <property type="nucleotide sequence ID" value="NZ_CP104694.1"/>
</dbReference>